<dbReference type="Proteomes" id="UP000297700">
    <property type="component" value="Unassembled WGS sequence"/>
</dbReference>
<evidence type="ECO:0000313" key="4">
    <source>
        <dbReference type="Proteomes" id="UP000297700"/>
    </source>
</evidence>
<dbReference type="RefSeq" id="WP_126261891.1">
    <property type="nucleotide sequence ID" value="NZ_SPQS01000020.1"/>
</dbReference>
<sequence length="215" mass="23701">MIKLIHPVAGALAIATIGTFDGTQRAVRVPSTLKRFPRPTAPRRSHDPIEERAMSWKWKPSWYILGGKASIVQPALQCLVTKRSTVLKIDGRRAPKRAQPDLVLDLIRKAANALLHLRPRKVHRSRFSEPKGNPRKAKGEAPLQTSAEVVRTYSAVVDALTAAILNAEAALNWLGTQPPDLEEARRALSTIAKDGKRAGEIIARLRAPRAIAESW</sequence>
<proteinExistence type="predicted"/>
<dbReference type="EMBL" id="SPQU01000025">
    <property type="protein sequence ID" value="TFV30886.1"/>
    <property type="molecule type" value="Genomic_DNA"/>
</dbReference>
<gene>
    <name evidence="3" type="ORF">E4K64_28875</name>
    <name evidence="2" type="ORF">E4K66_33170</name>
</gene>
<dbReference type="EMBL" id="SPQS01000020">
    <property type="protein sequence ID" value="TFV70592.1"/>
    <property type="molecule type" value="Genomic_DNA"/>
</dbReference>
<keyword evidence="5" id="KW-1185">Reference proteome</keyword>
<name>A0A4Y9KRZ1_9BRAD</name>
<reference evidence="2 5" key="1">
    <citation type="submission" date="2019-03" db="EMBL/GenBank/DDBJ databases">
        <title>Bradyrhizobium strains diversity isolated from Chamaecrista fasciculata.</title>
        <authorList>
            <person name="Urquiaga M.C.O."/>
            <person name="Hungria M."/>
            <person name="Delamuta J.R.M."/>
        </authorList>
    </citation>
    <scope>NUCLEOTIDE SEQUENCE [LARGE SCALE GENOMIC DNA]</scope>
    <source>
        <strain evidence="2 5">CNPSo 3424</strain>
    </source>
</reference>
<organism evidence="2 5">
    <name type="scientific">Bradyrhizobium frederickii</name>
    <dbReference type="NCBI Taxonomy" id="2560054"/>
    <lineage>
        <taxon>Bacteria</taxon>
        <taxon>Pseudomonadati</taxon>
        <taxon>Pseudomonadota</taxon>
        <taxon>Alphaproteobacteria</taxon>
        <taxon>Hyphomicrobiales</taxon>
        <taxon>Nitrobacteraceae</taxon>
        <taxon>Bradyrhizobium</taxon>
    </lineage>
</organism>
<reference evidence="3 4" key="2">
    <citation type="submission" date="2019-03" db="EMBL/GenBank/DDBJ databases">
        <title>Bradyrhizobium strains diversity.</title>
        <authorList>
            <person name="Urquiaga M.C.O."/>
            <person name="Hungria M."/>
            <person name="Delamuta J.R.M."/>
            <person name="Klepa M.S."/>
        </authorList>
    </citation>
    <scope>NUCLEOTIDE SEQUENCE [LARGE SCALE GENOMIC DNA]</scope>
    <source>
        <strain evidence="3 4">CNPSo 3426</strain>
    </source>
</reference>
<evidence type="ECO:0000313" key="5">
    <source>
        <dbReference type="Proteomes" id="UP000298225"/>
    </source>
</evidence>
<comment type="caution">
    <text evidence="2">The sequence shown here is derived from an EMBL/GenBank/DDBJ whole genome shotgun (WGS) entry which is preliminary data.</text>
</comment>
<evidence type="ECO:0000313" key="3">
    <source>
        <dbReference type="EMBL" id="TFV70592.1"/>
    </source>
</evidence>
<protein>
    <submittedName>
        <fullName evidence="2">Uncharacterized protein</fullName>
    </submittedName>
</protein>
<dbReference type="OrthoDB" id="8245356at2"/>
<dbReference type="Gene3D" id="1.10.287.130">
    <property type="match status" value="1"/>
</dbReference>
<dbReference type="Proteomes" id="UP000298225">
    <property type="component" value="Unassembled WGS sequence"/>
</dbReference>
<accession>A0A4Y9NTD3</accession>
<accession>A0A4Y9KRZ1</accession>
<dbReference type="AlphaFoldDB" id="A0A4Y9KRZ1"/>
<evidence type="ECO:0000313" key="2">
    <source>
        <dbReference type="EMBL" id="TFV30886.1"/>
    </source>
</evidence>
<evidence type="ECO:0000256" key="1">
    <source>
        <dbReference type="SAM" id="MobiDB-lite"/>
    </source>
</evidence>
<feature type="region of interest" description="Disordered" evidence="1">
    <location>
        <begin position="122"/>
        <end position="143"/>
    </location>
</feature>